<feature type="repeat" description="ANK" evidence="3">
    <location>
        <begin position="321"/>
        <end position="343"/>
    </location>
</feature>
<dbReference type="PRINTS" id="PR01415">
    <property type="entry name" value="ANKYRIN"/>
</dbReference>
<feature type="repeat" description="ANK" evidence="3">
    <location>
        <begin position="13"/>
        <end position="45"/>
    </location>
</feature>
<keyword evidence="5" id="KW-1185">Reference proteome</keyword>
<dbReference type="InterPro" id="IPR002110">
    <property type="entry name" value="Ankyrin_rpt"/>
</dbReference>
<keyword evidence="1" id="KW-0677">Repeat</keyword>
<sequence length="408" mass="43980">MAAGADANAADNQGKTALYWAAYKGRKEVVKDLLAAGADANAADDQGKTALYWAAQDGHKEVVKDLLAAGADANAADNQGKTALYWAAYKGYKEVVKDLLAAGADANAADNQGVTALHKAAQDGHKEVVKYLLAEGANPLLENRYGQSPTDLAESYEIRKIFEGASELPKMKKEMIGASGMSLLDLVLMNPTDEANMIHCAHNPKLLQEGTYEDRYYIFAAIIGARFEAIEKRRYLENEASNAMIRMCKLNGQELSEDASRILVANIPNIRLKRLIVANINAKDKGQGGKTPLHDAALYGHIDEVNALLKKGAYVNIRDGDGHSPLHQAAANGHTEVVKLLLEQKDTNVNAADKNGYTPLDYASHRGYHVFEGSHQGVIDALLAAGAKKPSTQMDRTQIAQEGASKKV</sequence>
<organism evidence="4 5">
    <name type="scientific">Cinara cedri</name>
    <dbReference type="NCBI Taxonomy" id="506608"/>
    <lineage>
        <taxon>Eukaryota</taxon>
        <taxon>Metazoa</taxon>
        <taxon>Ecdysozoa</taxon>
        <taxon>Arthropoda</taxon>
        <taxon>Hexapoda</taxon>
        <taxon>Insecta</taxon>
        <taxon>Pterygota</taxon>
        <taxon>Neoptera</taxon>
        <taxon>Paraneoptera</taxon>
        <taxon>Hemiptera</taxon>
        <taxon>Sternorrhyncha</taxon>
        <taxon>Aphidomorpha</taxon>
        <taxon>Aphidoidea</taxon>
        <taxon>Aphididae</taxon>
        <taxon>Lachninae</taxon>
        <taxon>Cinara</taxon>
    </lineage>
</organism>
<feature type="repeat" description="ANK" evidence="3">
    <location>
        <begin position="46"/>
        <end position="78"/>
    </location>
</feature>
<dbReference type="GO" id="GO:0070531">
    <property type="term" value="C:BRCA1-A complex"/>
    <property type="evidence" value="ECO:0007669"/>
    <property type="project" value="TreeGrafter"/>
</dbReference>
<evidence type="ECO:0000256" key="1">
    <source>
        <dbReference type="ARBA" id="ARBA00022737"/>
    </source>
</evidence>
<accession>A0A5E4NK27</accession>
<keyword evidence="2 3" id="KW-0040">ANK repeat</keyword>
<dbReference type="PANTHER" id="PTHR24171:SF8">
    <property type="entry name" value="BRCA1-ASSOCIATED RING DOMAIN PROTEIN 1"/>
    <property type="match status" value="1"/>
</dbReference>
<dbReference type="OrthoDB" id="539213at2759"/>
<protein>
    <submittedName>
        <fullName evidence="4">Ankyrin repeat-containing domain,Ankyrin repeat</fullName>
    </submittedName>
</protein>
<dbReference type="AlphaFoldDB" id="A0A5E4NK27"/>
<feature type="repeat" description="ANK" evidence="3">
    <location>
        <begin position="288"/>
        <end position="320"/>
    </location>
</feature>
<dbReference type="Gene3D" id="1.25.40.20">
    <property type="entry name" value="Ankyrin repeat-containing domain"/>
    <property type="match status" value="4"/>
</dbReference>
<dbReference type="Proteomes" id="UP000325440">
    <property type="component" value="Unassembled WGS sequence"/>
</dbReference>
<evidence type="ECO:0000256" key="2">
    <source>
        <dbReference type="ARBA" id="ARBA00023043"/>
    </source>
</evidence>
<dbReference type="InterPro" id="IPR036770">
    <property type="entry name" value="Ankyrin_rpt-contain_sf"/>
</dbReference>
<dbReference type="GO" id="GO:0031436">
    <property type="term" value="C:BRCA1-BARD1 complex"/>
    <property type="evidence" value="ECO:0007669"/>
    <property type="project" value="TreeGrafter"/>
</dbReference>
<dbReference type="GO" id="GO:0085020">
    <property type="term" value="P:protein K6-linked ubiquitination"/>
    <property type="evidence" value="ECO:0007669"/>
    <property type="project" value="TreeGrafter"/>
</dbReference>
<feature type="repeat" description="ANK" evidence="3">
    <location>
        <begin position="79"/>
        <end position="111"/>
    </location>
</feature>
<dbReference type="Pfam" id="PF12796">
    <property type="entry name" value="Ank_2"/>
    <property type="match status" value="2"/>
</dbReference>
<dbReference type="PROSITE" id="PS50297">
    <property type="entry name" value="ANK_REP_REGION"/>
    <property type="match status" value="6"/>
</dbReference>
<dbReference type="Pfam" id="PF00023">
    <property type="entry name" value="Ank"/>
    <property type="match status" value="1"/>
</dbReference>
<dbReference type="SMART" id="SM00248">
    <property type="entry name" value="ANK"/>
    <property type="match status" value="7"/>
</dbReference>
<name>A0A5E4NK27_9HEMI</name>
<feature type="repeat" description="ANK" evidence="3">
    <location>
        <begin position="112"/>
        <end position="144"/>
    </location>
</feature>
<evidence type="ECO:0000313" key="5">
    <source>
        <dbReference type="Proteomes" id="UP000325440"/>
    </source>
</evidence>
<dbReference type="PROSITE" id="PS50088">
    <property type="entry name" value="ANK_REPEAT"/>
    <property type="match status" value="6"/>
</dbReference>
<dbReference type="EMBL" id="CABPRJ010001988">
    <property type="protein sequence ID" value="VVC42744.1"/>
    <property type="molecule type" value="Genomic_DNA"/>
</dbReference>
<dbReference type="SUPFAM" id="SSF48403">
    <property type="entry name" value="Ankyrin repeat"/>
    <property type="match status" value="2"/>
</dbReference>
<dbReference type="GO" id="GO:0004842">
    <property type="term" value="F:ubiquitin-protein transferase activity"/>
    <property type="evidence" value="ECO:0007669"/>
    <property type="project" value="TreeGrafter"/>
</dbReference>
<evidence type="ECO:0000256" key="3">
    <source>
        <dbReference type="PROSITE-ProRule" id="PRU00023"/>
    </source>
</evidence>
<reference evidence="4 5" key="1">
    <citation type="submission" date="2019-08" db="EMBL/GenBank/DDBJ databases">
        <authorList>
            <person name="Alioto T."/>
            <person name="Alioto T."/>
            <person name="Gomez Garrido J."/>
        </authorList>
    </citation>
    <scope>NUCLEOTIDE SEQUENCE [LARGE SCALE GENOMIC DNA]</scope>
</reference>
<gene>
    <name evidence="4" type="ORF">CINCED_3A009923</name>
</gene>
<evidence type="ECO:0000313" key="4">
    <source>
        <dbReference type="EMBL" id="VVC42744.1"/>
    </source>
</evidence>
<dbReference type="PANTHER" id="PTHR24171">
    <property type="entry name" value="ANKYRIN REPEAT DOMAIN-CONTAINING PROTEIN 39-RELATED"/>
    <property type="match status" value="1"/>
</dbReference>
<proteinExistence type="predicted"/>